<gene>
    <name evidence="3" type="ORF">Esi_0126_0004</name>
</gene>
<reference evidence="3 4" key="1">
    <citation type="journal article" date="2010" name="Nature">
        <title>The Ectocarpus genome and the independent evolution of multicellularity in brown algae.</title>
        <authorList>
            <person name="Cock J.M."/>
            <person name="Sterck L."/>
            <person name="Rouze P."/>
            <person name="Scornet D."/>
            <person name="Allen A.E."/>
            <person name="Amoutzias G."/>
            <person name="Anthouard V."/>
            <person name="Artiguenave F."/>
            <person name="Aury J.M."/>
            <person name="Badger J.H."/>
            <person name="Beszteri B."/>
            <person name="Billiau K."/>
            <person name="Bonnet E."/>
            <person name="Bothwell J.H."/>
            <person name="Bowler C."/>
            <person name="Boyen C."/>
            <person name="Brownlee C."/>
            <person name="Carrano C.J."/>
            <person name="Charrier B."/>
            <person name="Cho G.Y."/>
            <person name="Coelho S.M."/>
            <person name="Collen J."/>
            <person name="Corre E."/>
            <person name="Da Silva C."/>
            <person name="Delage L."/>
            <person name="Delaroque N."/>
            <person name="Dittami S.M."/>
            <person name="Doulbeau S."/>
            <person name="Elias M."/>
            <person name="Farnham G."/>
            <person name="Gachon C.M."/>
            <person name="Gschloessl B."/>
            <person name="Heesch S."/>
            <person name="Jabbari K."/>
            <person name="Jubin C."/>
            <person name="Kawai H."/>
            <person name="Kimura K."/>
            <person name="Kloareg B."/>
            <person name="Kupper F.C."/>
            <person name="Lang D."/>
            <person name="Le Bail A."/>
            <person name="Leblanc C."/>
            <person name="Lerouge P."/>
            <person name="Lohr M."/>
            <person name="Lopez P.J."/>
            <person name="Martens C."/>
            <person name="Maumus F."/>
            <person name="Michel G."/>
            <person name="Miranda-Saavedra D."/>
            <person name="Morales J."/>
            <person name="Moreau H."/>
            <person name="Motomura T."/>
            <person name="Nagasato C."/>
            <person name="Napoli C.A."/>
            <person name="Nelson D.R."/>
            <person name="Nyvall-Collen P."/>
            <person name="Peters A.F."/>
            <person name="Pommier C."/>
            <person name="Potin P."/>
            <person name="Poulain J."/>
            <person name="Quesneville H."/>
            <person name="Read B."/>
            <person name="Rensing S.A."/>
            <person name="Ritter A."/>
            <person name="Rousvoal S."/>
            <person name="Samanta M."/>
            <person name="Samson G."/>
            <person name="Schroeder D.C."/>
            <person name="Segurens B."/>
            <person name="Strittmatter M."/>
            <person name="Tonon T."/>
            <person name="Tregear J.W."/>
            <person name="Valentin K."/>
            <person name="von Dassow P."/>
            <person name="Yamagishi T."/>
            <person name="Van de Peer Y."/>
            <person name="Wincker P."/>
        </authorList>
    </citation>
    <scope>NUCLEOTIDE SEQUENCE [LARGE SCALE GENOMIC DNA]</scope>
    <source>
        <strain evidence="4">Ec32 / CCAP1310/4</strain>
    </source>
</reference>
<feature type="region of interest" description="Disordered" evidence="1">
    <location>
        <begin position="34"/>
        <end position="67"/>
    </location>
</feature>
<name>D8LDS1_ECTSI</name>
<evidence type="ECO:0000313" key="3">
    <source>
        <dbReference type="EMBL" id="CBN78478.1"/>
    </source>
</evidence>
<dbReference type="EMBL" id="FN649731">
    <property type="protein sequence ID" value="CBN78478.1"/>
    <property type="molecule type" value="Genomic_DNA"/>
</dbReference>
<dbReference type="EMBL" id="FN647912">
    <property type="protein sequence ID" value="CBN78478.1"/>
    <property type="molecule type" value="Genomic_DNA"/>
</dbReference>
<sequence length="126" mass="12636">MKLFFCPKPATALIVFCALVAIVSAQETPIPTSMDTTVTDGTTTATMDTPAPTNVDGTTTATMETPSPTVHVHTDDMDHDHEETMGPTATGDAEGDGAAAIGGGARMTAVVSCALAALAAGAAWGL</sequence>
<dbReference type="OrthoDB" id="10621529at2759"/>
<protein>
    <submittedName>
        <fullName evidence="3">Uncharacterized protein</fullName>
    </submittedName>
</protein>
<dbReference type="InParanoid" id="D8LDS1"/>
<dbReference type="Proteomes" id="UP000002630">
    <property type="component" value="Linkage Group LG06"/>
</dbReference>
<evidence type="ECO:0000256" key="2">
    <source>
        <dbReference type="SAM" id="SignalP"/>
    </source>
</evidence>
<feature type="chain" id="PRO_5003116994" evidence="2">
    <location>
        <begin position="26"/>
        <end position="126"/>
    </location>
</feature>
<evidence type="ECO:0000256" key="1">
    <source>
        <dbReference type="SAM" id="MobiDB-lite"/>
    </source>
</evidence>
<organism evidence="3 4">
    <name type="scientific">Ectocarpus siliculosus</name>
    <name type="common">Brown alga</name>
    <name type="synonym">Conferva siliculosa</name>
    <dbReference type="NCBI Taxonomy" id="2880"/>
    <lineage>
        <taxon>Eukaryota</taxon>
        <taxon>Sar</taxon>
        <taxon>Stramenopiles</taxon>
        <taxon>Ochrophyta</taxon>
        <taxon>PX clade</taxon>
        <taxon>Phaeophyceae</taxon>
        <taxon>Ectocarpales</taxon>
        <taxon>Ectocarpaceae</taxon>
        <taxon>Ectocarpus</taxon>
    </lineage>
</organism>
<keyword evidence="2" id="KW-0732">Signal</keyword>
<proteinExistence type="predicted"/>
<evidence type="ECO:0000313" key="4">
    <source>
        <dbReference type="Proteomes" id="UP000002630"/>
    </source>
</evidence>
<keyword evidence="4" id="KW-1185">Reference proteome</keyword>
<accession>D8LDS1</accession>
<dbReference type="AlphaFoldDB" id="D8LDS1"/>
<feature type="signal peptide" evidence="2">
    <location>
        <begin position="1"/>
        <end position="25"/>
    </location>
</feature>